<dbReference type="GO" id="GO:0005737">
    <property type="term" value="C:cytoplasm"/>
    <property type="evidence" value="ECO:0007669"/>
    <property type="project" value="UniProtKB-SubCell"/>
</dbReference>
<reference evidence="13" key="1">
    <citation type="submission" date="2016-10" db="EMBL/GenBank/DDBJ databases">
        <authorList>
            <person name="Varghese N."/>
            <person name="Submissions S."/>
        </authorList>
    </citation>
    <scope>NUCLEOTIDE SEQUENCE [LARGE SCALE GENOMIC DNA]</scope>
    <source>
        <strain evidence="13">CGMCC 1.10369</strain>
    </source>
</reference>
<evidence type="ECO:0000256" key="6">
    <source>
        <dbReference type="ARBA" id="ARBA00022840"/>
    </source>
</evidence>
<dbReference type="SUPFAM" id="SSF52540">
    <property type="entry name" value="P-loop containing nucleoside triphosphate hydrolases"/>
    <property type="match status" value="1"/>
</dbReference>
<dbReference type="InterPro" id="IPR013462">
    <property type="entry name" value="Gas-vesicle_GvpN"/>
</dbReference>
<dbReference type="NCBIfam" id="TIGR02640">
    <property type="entry name" value="gas_vesic_GvpN"/>
    <property type="match status" value="1"/>
</dbReference>
<dbReference type="PANTHER" id="PTHR42759">
    <property type="entry name" value="MOXR FAMILY PROTEIN"/>
    <property type="match status" value="1"/>
</dbReference>
<dbReference type="InterPro" id="IPR011704">
    <property type="entry name" value="ATPase_dyneun-rel_AAA"/>
</dbReference>
<comment type="similarity">
    <text evidence="2">Belongs to the CbbQ/NirQ/NorQ/GpvN family.</text>
</comment>
<accession>A0A1H0DU06</accession>
<evidence type="ECO:0000313" key="13">
    <source>
        <dbReference type="Proteomes" id="UP000198778"/>
    </source>
</evidence>
<dbReference type="STRING" id="745820.SAMN04488053_10385"/>
<dbReference type="InterPro" id="IPR003593">
    <property type="entry name" value="AAA+_ATPase"/>
</dbReference>
<dbReference type="SMART" id="SM00382">
    <property type="entry name" value="AAA"/>
    <property type="match status" value="1"/>
</dbReference>
<dbReference type="RefSeq" id="WP_090841987.1">
    <property type="nucleotide sequence ID" value="NZ_FNIL01000003.1"/>
</dbReference>
<evidence type="ECO:0000256" key="1">
    <source>
        <dbReference type="ARBA" id="ARBA00004496"/>
    </source>
</evidence>
<evidence type="ECO:0000256" key="9">
    <source>
        <dbReference type="ARBA" id="ARBA00049360"/>
    </source>
</evidence>
<dbReference type="CDD" id="cd00009">
    <property type="entry name" value="AAA"/>
    <property type="match status" value="1"/>
</dbReference>
<dbReference type="GO" id="GO:0005524">
    <property type="term" value="F:ATP binding"/>
    <property type="evidence" value="ECO:0007669"/>
    <property type="project" value="UniProtKB-KW"/>
</dbReference>
<keyword evidence="6" id="KW-0067">ATP-binding</keyword>
<organism evidence="12 13">
    <name type="scientific">Alkalicoccus daliensis</name>
    <dbReference type="NCBI Taxonomy" id="745820"/>
    <lineage>
        <taxon>Bacteria</taxon>
        <taxon>Bacillati</taxon>
        <taxon>Bacillota</taxon>
        <taxon>Bacilli</taxon>
        <taxon>Bacillales</taxon>
        <taxon>Bacillaceae</taxon>
        <taxon>Alkalicoccus</taxon>
    </lineage>
</organism>
<evidence type="ECO:0000256" key="10">
    <source>
        <dbReference type="SAM" id="MobiDB-lite"/>
    </source>
</evidence>
<dbReference type="Proteomes" id="UP000198778">
    <property type="component" value="Unassembled WGS sequence"/>
</dbReference>
<name>A0A1H0DU06_9BACI</name>
<keyword evidence="4" id="KW-0547">Nucleotide-binding</keyword>
<feature type="compositionally biased region" description="Basic and acidic residues" evidence="10">
    <location>
        <begin position="47"/>
        <end position="61"/>
    </location>
</feature>
<evidence type="ECO:0000256" key="4">
    <source>
        <dbReference type="ARBA" id="ARBA00022741"/>
    </source>
</evidence>
<proteinExistence type="inferred from homology"/>
<keyword evidence="3" id="KW-0963">Cytoplasm</keyword>
<protein>
    <submittedName>
        <fullName evidence="12">Gas vesicle protein GvpN</fullName>
    </submittedName>
</protein>
<dbReference type="InterPro" id="IPR027417">
    <property type="entry name" value="P-loop_NTPase"/>
</dbReference>
<keyword evidence="7" id="KW-0304">Gas vesicle</keyword>
<comment type="catalytic activity">
    <reaction evidence="9">
        <text>ATP + H2O = ADP + phosphate + H(+)</text>
        <dbReference type="Rhea" id="RHEA:13065"/>
        <dbReference type="ChEBI" id="CHEBI:15377"/>
        <dbReference type="ChEBI" id="CHEBI:15378"/>
        <dbReference type="ChEBI" id="CHEBI:30616"/>
        <dbReference type="ChEBI" id="CHEBI:43474"/>
        <dbReference type="ChEBI" id="CHEBI:456216"/>
    </reaction>
</comment>
<evidence type="ECO:0000313" key="12">
    <source>
        <dbReference type="EMBL" id="SDN73558.1"/>
    </source>
</evidence>
<evidence type="ECO:0000256" key="7">
    <source>
        <dbReference type="ARBA" id="ARBA00022987"/>
    </source>
</evidence>
<dbReference type="EMBL" id="FNIL01000003">
    <property type="protein sequence ID" value="SDN73558.1"/>
    <property type="molecule type" value="Genomic_DNA"/>
</dbReference>
<gene>
    <name evidence="12" type="ORF">SAMN04488053_10385</name>
</gene>
<dbReference type="OrthoDB" id="9808317at2"/>
<sequence>MSPQKQVSSRRRATKRDTAVKSAPQKSMGTKQKTVKSTEKSNTQAKDNSKKENAEPKKQYVETDETNSLIERAVRVLSTGYPVHLTGKSGAGKTALAMEIAKRRERPVSVITGNHEMSNEDLLGGITGLTSTKLVDNFISTVYKKEVNIKEDWTPGRLVEAAEKGHTLIYDEFSRSRPETNNLFLSILEERVIPLYGTKQKQSQVQVHPEFNIIFTSNPIEYAGIFEKQDALMDRLITMEVAFTQKTTEAIIQHTADIRHKDARYIWSILKKLESEVGDAKELLSIRSALMIATISKKAEIEIDKENNDFVQVCQDVLSGEVIRFEGADTFQRASHLVRSAVKDAD</sequence>
<keyword evidence="5" id="KW-0378">Hydrolase</keyword>
<evidence type="ECO:0000256" key="5">
    <source>
        <dbReference type="ARBA" id="ARBA00022801"/>
    </source>
</evidence>
<dbReference type="InterPro" id="IPR050764">
    <property type="entry name" value="CbbQ/NirQ/NorQ/GpvN"/>
</dbReference>
<evidence type="ECO:0000259" key="11">
    <source>
        <dbReference type="SMART" id="SM00382"/>
    </source>
</evidence>
<dbReference type="Gene3D" id="3.40.50.300">
    <property type="entry name" value="P-loop containing nucleotide triphosphate hydrolases"/>
    <property type="match status" value="1"/>
</dbReference>
<dbReference type="GO" id="GO:0016887">
    <property type="term" value="F:ATP hydrolysis activity"/>
    <property type="evidence" value="ECO:0007669"/>
    <property type="project" value="InterPro"/>
</dbReference>
<dbReference type="PANTHER" id="PTHR42759:SF1">
    <property type="entry name" value="MAGNESIUM-CHELATASE SUBUNIT CHLD"/>
    <property type="match status" value="1"/>
</dbReference>
<dbReference type="Pfam" id="PF07728">
    <property type="entry name" value="AAA_5"/>
    <property type="match status" value="1"/>
</dbReference>
<dbReference type="GO" id="GO:0031412">
    <property type="term" value="P:gas vesicle organization"/>
    <property type="evidence" value="ECO:0007669"/>
    <property type="project" value="InterPro"/>
</dbReference>
<evidence type="ECO:0000256" key="8">
    <source>
        <dbReference type="ARBA" id="ARBA00035108"/>
    </source>
</evidence>
<feature type="domain" description="AAA+ ATPase" evidence="11">
    <location>
        <begin position="79"/>
        <end position="247"/>
    </location>
</feature>
<keyword evidence="13" id="KW-1185">Reference proteome</keyword>
<comment type="subcellular location">
    <subcellularLocation>
        <location evidence="1">Cytoplasm</location>
    </subcellularLocation>
    <subcellularLocation>
        <location evidence="8">Gas vesicle</location>
    </subcellularLocation>
</comment>
<evidence type="ECO:0000256" key="3">
    <source>
        <dbReference type="ARBA" id="ARBA00022490"/>
    </source>
</evidence>
<dbReference type="GO" id="GO:0031411">
    <property type="term" value="C:gas vesicle"/>
    <property type="evidence" value="ECO:0007669"/>
    <property type="project" value="UniProtKB-SubCell"/>
</dbReference>
<dbReference type="AlphaFoldDB" id="A0A1H0DU06"/>
<feature type="region of interest" description="Disordered" evidence="10">
    <location>
        <begin position="1"/>
        <end position="66"/>
    </location>
</feature>
<evidence type="ECO:0000256" key="2">
    <source>
        <dbReference type="ARBA" id="ARBA00009417"/>
    </source>
</evidence>